<organism evidence="1 2">
    <name type="scientific">Aphanizomenon flos-aquae WA102</name>
    <dbReference type="NCBI Taxonomy" id="1710896"/>
    <lineage>
        <taxon>Bacteria</taxon>
        <taxon>Bacillati</taxon>
        <taxon>Cyanobacteriota</taxon>
        <taxon>Cyanophyceae</taxon>
        <taxon>Nostocales</taxon>
        <taxon>Aphanizomenonaceae</taxon>
        <taxon>Aphanizomenon</taxon>
    </lineage>
</organism>
<name>A0A1B7W4N9_APHFL</name>
<proteinExistence type="predicted"/>
<dbReference type="Proteomes" id="UP000092093">
    <property type="component" value="Unassembled WGS sequence"/>
</dbReference>
<reference evidence="1 2" key="1">
    <citation type="submission" date="2015-09" db="EMBL/GenBank/DDBJ databases">
        <title>Aphanizomenon flos-aquae WA102.</title>
        <authorList>
            <person name="Driscoll C."/>
        </authorList>
    </citation>
    <scope>NUCLEOTIDE SEQUENCE [LARGE SCALE GENOMIC DNA]</scope>
    <source>
        <strain evidence="1">WA102</strain>
    </source>
</reference>
<feature type="non-terminal residue" evidence="1">
    <location>
        <position position="1"/>
    </location>
</feature>
<evidence type="ECO:0000313" key="2">
    <source>
        <dbReference type="Proteomes" id="UP000092093"/>
    </source>
</evidence>
<sequence>DGTISIASGISAGTYTVTYSICEVLNPTNCDTADVVITVVAAPIVAVDDSYSSINGYTGSTTASVLGNDTLNGVVVNPSEIIVTPVTVPSGFTLNADGTISIASGISAGTYTVTYSICEVLNPTNCDTADVVITVVAAPIVAVDDSYSSINGYTGSTTASVLGNDTLNGVVVNPSEIIVTPVTVPSGFT</sequence>
<protein>
    <submittedName>
        <fullName evidence="1">Uncharacterized protein</fullName>
    </submittedName>
</protein>
<feature type="non-terminal residue" evidence="1">
    <location>
        <position position="189"/>
    </location>
</feature>
<dbReference type="AlphaFoldDB" id="A0A1B7W4N9"/>
<accession>A0A1B7W4N9</accession>
<dbReference type="PATRIC" id="fig|1710896.3.peg.1653"/>
<comment type="caution">
    <text evidence="1">The sequence shown here is derived from an EMBL/GenBank/DDBJ whole genome shotgun (WGS) entry which is preliminary data.</text>
</comment>
<gene>
    <name evidence="1" type="ORF">AN484_28295</name>
</gene>
<evidence type="ECO:0000313" key="1">
    <source>
        <dbReference type="EMBL" id="OBQ32082.1"/>
    </source>
</evidence>
<dbReference type="EMBL" id="LJOW01000927">
    <property type="protein sequence ID" value="OBQ32082.1"/>
    <property type="molecule type" value="Genomic_DNA"/>
</dbReference>